<evidence type="ECO:0000259" key="3">
    <source>
        <dbReference type="SMART" id="SM00181"/>
    </source>
</evidence>
<gene>
    <name evidence="4" type="ORF">DPMN_086239</name>
</gene>
<dbReference type="InterPro" id="IPR000742">
    <property type="entry name" value="EGF"/>
</dbReference>
<evidence type="ECO:0000256" key="1">
    <source>
        <dbReference type="ARBA" id="ARBA00022536"/>
    </source>
</evidence>
<feature type="domain" description="EGF-like" evidence="3">
    <location>
        <begin position="38"/>
        <end position="75"/>
    </location>
</feature>
<evidence type="ECO:0000313" key="4">
    <source>
        <dbReference type="EMBL" id="KAH3698693.1"/>
    </source>
</evidence>
<keyword evidence="5" id="KW-1185">Reference proteome</keyword>
<dbReference type="AlphaFoldDB" id="A0A9D4BMQ0"/>
<dbReference type="Gene3D" id="2.170.300.10">
    <property type="entry name" value="Tie2 ligand-binding domain superfamily"/>
    <property type="match status" value="2"/>
</dbReference>
<comment type="caution">
    <text evidence="4">The sequence shown here is derived from an EMBL/GenBank/DDBJ whole genome shotgun (WGS) entry which is preliminary data.</text>
</comment>
<dbReference type="EMBL" id="JAIWYP010000016">
    <property type="protein sequence ID" value="KAH3698693.1"/>
    <property type="molecule type" value="Genomic_DNA"/>
</dbReference>
<reference evidence="4" key="2">
    <citation type="submission" date="2020-11" db="EMBL/GenBank/DDBJ databases">
        <authorList>
            <person name="McCartney M.A."/>
            <person name="Auch B."/>
            <person name="Kono T."/>
            <person name="Mallez S."/>
            <person name="Becker A."/>
            <person name="Gohl D.M."/>
            <person name="Silverstein K.A.T."/>
            <person name="Koren S."/>
            <person name="Bechman K.B."/>
            <person name="Herman A."/>
            <person name="Abrahante J.E."/>
            <person name="Garbe J."/>
        </authorList>
    </citation>
    <scope>NUCLEOTIDE SEQUENCE</scope>
    <source>
        <strain evidence="4">Duluth1</strain>
        <tissue evidence="4">Whole animal</tissue>
    </source>
</reference>
<dbReference type="GO" id="GO:0005044">
    <property type="term" value="F:scavenger receptor activity"/>
    <property type="evidence" value="ECO:0007669"/>
    <property type="project" value="InterPro"/>
</dbReference>
<evidence type="ECO:0000313" key="5">
    <source>
        <dbReference type="Proteomes" id="UP000828390"/>
    </source>
</evidence>
<organism evidence="4 5">
    <name type="scientific">Dreissena polymorpha</name>
    <name type="common">Zebra mussel</name>
    <name type="synonym">Mytilus polymorpha</name>
    <dbReference type="NCBI Taxonomy" id="45954"/>
    <lineage>
        <taxon>Eukaryota</taxon>
        <taxon>Metazoa</taxon>
        <taxon>Spiralia</taxon>
        <taxon>Lophotrochozoa</taxon>
        <taxon>Mollusca</taxon>
        <taxon>Bivalvia</taxon>
        <taxon>Autobranchia</taxon>
        <taxon>Heteroconchia</taxon>
        <taxon>Euheterodonta</taxon>
        <taxon>Imparidentia</taxon>
        <taxon>Neoheterodontei</taxon>
        <taxon>Myida</taxon>
        <taxon>Dreissenoidea</taxon>
        <taxon>Dreissenidae</taxon>
        <taxon>Dreissena</taxon>
    </lineage>
</organism>
<feature type="domain" description="EGF-like" evidence="3">
    <location>
        <begin position="119"/>
        <end position="163"/>
    </location>
</feature>
<keyword evidence="2" id="KW-0472">Membrane</keyword>
<reference evidence="4" key="1">
    <citation type="journal article" date="2019" name="bioRxiv">
        <title>The Genome of the Zebra Mussel, Dreissena polymorpha: A Resource for Invasive Species Research.</title>
        <authorList>
            <person name="McCartney M.A."/>
            <person name="Auch B."/>
            <person name="Kono T."/>
            <person name="Mallez S."/>
            <person name="Zhang Y."/>
            <person name="Obille A."/>
            <person name="Becker A."/>
            <person name="Abrahante J.E."/>
            <person name="Garbe J."/>
            <person name="Badalamenti J.P."/>
            <person name="Herman A."/>
            <person name="Mangelson H."/>
            <person name="Liachko I."/>
            <person name="Sullivan S."/>
            <person name="Sone E.D."/>
            <person name="Koren S."/>
            <person name="Silverstein K.A.T."/>
            <person name="Beckman K.B."/>
            <person name="Gohl D.M."/>
        </authorList>
    </citation>
    <scope>NUCLEOTIDE SEQUENCE</scope>
    <source>
        <strain evidence="4">Duluth1</strain>
        <tissue evidence="4">Whole animal</tissue>
    </source>
</reference>
<keyword evidence="2" id="KW-0812">Transmembrane</keyword>
<evidence type="ECO:0000256" key="2">
    <source>
        <dbReference type="SAM" id="Phobius"/>
    </source>
</evidence>
<dbReference type="InterPro" id="IPR042635">
    <property type="entry name" value="MEGF10/SREC1/2-like"/>
</dbReference>
<keyword evidence="2" id="KW-1133">Transmembrane helix</keyword>
<sequence length="345" mass="37547">MPMQAIRVVGQQGPDYMTICEIEVYRQEDCIIGTYGPNCEQRCHCLNGPCDTLTGTCGTGCPSGWRGAACNTTCDNGWHGRDCLSRCGNCLNNTACNKTSGMCPDGCAVRYKASLCKDECENRWYGLRCQNSCGDCKDKRACNKVSGVCPGECEPGYTGTMCTDECENDWYGPDCETRCGNCRNNVTCDKISGLCPGDCEPGYYGTMCIDAAEEKTTIELSHGQLVGIILAAIATGAIFSVVAVLCLRHRRRQTSSSNNIERCQGTAVSAYDALSPTTQAIIQYDTLTMTIPPTSSECEQIPTALKKVEENRSLQLNQKTVAATYENLSPNLTTGEQQYEQFENS</sequence>
<accession>A0A9D4BMQ0</accession>
<feature type="domain" description="EGF-like" evidence="3">
    <location>
        <begin position="82"/>
        <end position="117"/>
    </location>
</feature>
<feature type="domain" description="EGF-like" evidence="3">
    <location>
        <begin position="174"/>
        <end position="209"/>
    </location>
</feature>
<feature type="transmembrane region" description="Helical" evidence="2">
    <location>
        <begin position="225"/>
        <end position="247"/>
    </location>
</feature>
<dbReference type="PANTHER" id="PTHR24043">
    <property type="entry name" value="SCAVENGER RECEPTOR CLASS F"/>
    <property type="match status" value="1"/>
</dbReference>
<proteinExistence type="predicted"/>
<keyword evidence="1" id="KW-0245">EGF-like domain</keyword>
<name>A0A9D4BMQ0_DREPO</name>
<dbReference type="SMART" id="SM00181">
    <property type="entry name" value="EGF"/>
    <property type="match status" value="4"/>
</dbReference>
<protein>
    <recommendedName>
        <fullName evidence="3">EGF-like domain-containing protein</fullName>
    </recommendedName>
</protein>
<dbReference type="Proteomes" id="UP000828390">
    <property type="component" value="Unassembled WGS sequence"/>
</dbReference>